<sequence>MPEAETTTATTPSGRTRARNLLRRVHPATVPVLLGAAGLAAATMVHFVDPHEPGHYPVCPWLLLTGTFCPGCGTMRGVNALTNGDILGALRMNAFTMMMLPVLGYGYVVWLYRSFRPKRSPGGLRIPAVWLYLFLGVLLAFWLVRNLPFGSVLAPPS</sequence>
<feature type="transmembrane region" description="Helical" evidence="1">
    <location>
        <begin position="25"/>
        <end position="48"/>
    </location>
</feature>
<evidence type="ECO:0000313" key="3">
    <source>
        <dbReference type="Proteomes" id="UP000317422"/>
    </source>
</evidence>
<dbReference type="EMBL" id="VFQC01000001">
    <property type="protein sequence ID" value="TQN31453.1"/>
    <property type="molecule type" value="Genomic_DNA"/>
</dbReference>
<dbReference type="AlphaFoldDB" id="A0A543NHX7"/>
<proteinExistence type="predicted"/>
<accession>A0A543NHX7</accession>
<keyword evidence="3" id="KW-1185">Reference proteome</keyword>
<organism evidence="2 3">
    <name type="scientific">Haloactinospora alba</name>
    <dbReference type="NCBI Taxonomy" id="405555"/>
    <lineage>
        <taxon>Bacteria</taxon>
        <taxon>Bacillati</taxon>
        <taxon>Actinomycetota</taxon>
        <taxon>Actinomycetes</taxon>
        <taxon>Streptosporangiales</taxon>
        <taxon>Nocardiopsidaceae</taxon>
        <taxon>Haloactinospora</taxon>
    </lineage>
</organism>
<keyword evidence="1" id="KW-0812">Transmembrane</keyword>
<protein>
    <submittedName>
        <fullName evidence="2">Uncharacterized protein DUF2752</fullName>
    </submittedName>
</protein>
<dbReference type="InterPro" id="IPR021215">
    <property type="entry name" value="DUF2752"/>
</dbReference>
<gene>
    <name evidence="2" type="ORF">FHX37_1357</name>
</gene>
<keyword evidence="1" id="KW-1133">Transmembrane helix</keyword>
<feature type="transmembrane region" description="Helical" evidence="1">
    <location>
        <begin position="94"/>
        <end position="112"/>
    </location>
</feature>
<dbReference type="RefSeq" id="WP_141922807.1">
    <property type="nucleotide sequence ID" value="NZ_VFQC01000001.1"/>
</dbReference>
<reference evidence="2 3" key="1">
    <citation type="submission" date="2019-06" db="EMBL/GenBank/DDBJ databases">
        <title>Sequencing the genomes of 1000 actinobacteria strains.</title>
        <authorList>
            <person name="Klenk H.-P."/>
        </authorList>
    </citation>
    <scope>NUCLEOTIDE SEQUENCE [LARGE SCALE GENOMIC DNA]</scope>
    <source>
        <strain evidence="2 3">DSM 45015</strain>
    </source>
</reference>
<evidence type="ECO:0000313" key="2">
    <source>
        <dbReference type="EMBL" id="TQN31453.1"/>
    </source>
</evidence>
<feature type="transmembrane region" description="Helical" evidence="1">
    <location>
        <begin position="124"/>
        <end position="144"/>
    </location>
</feature>
<evidence type="ECO:0000256" key="1">
    <source>
        <dbReference type="SAM" id="Phobius"/>
    </source>
</evidence>
<dbReference type="OrthoDB" id="5966662at2"/>
<name>A0A543NHX7_9ACTN</name>
<keyword evidence="1" id="KW-0472">Membrane</keyword>
<dbReference type="Proteomes" id="UP000317422">
    <property type="component" value="Unassembled WGS sequence"/>
</dbReference>
<comment type="caution">
    <text evidence="2">The sequence shown here is derived from an EMBL/GenBank/DDBJ whole genome shotgun (WGS) entry which is preliminary data.</text>
</comment>
<dbReference type="Pfam" id="PF10825">
    <property type="entry name" value="DUF2752"/>
    <property type="match status" value="1"/>
</dbReference>